<feature type="domain" description="FAD-dependent urate hydroxylase HpyO/Asp monooxygenase CreE-like FAD/NAD(P)-binding" evidence="1">
    <location>
        <begin position="7"/>
        <end position="167"/>
    </location>
</feature>
<accession>A0A6H0ZW13</accession>
<protein>
    <recommendedName>
        <fullName evidence="1">FAD-dependent urate hydroxylase HpyO/Asp monooxygenase CreE-like FAD/NAD(P)-binding domain-containing protein</fullName>
    </recommendedName>
</protein>
<dbReference type="PANTHER" id="PTHR40254">
    <property type="entry name" value="BLR0577 PROTEIN"/>
    <property type="match status" value="1"/>
</dbReference>
<dbReference type="PANTHER" id="PTHR40254:SF1">
    <property type="entry name" value="BLR0577 PROTEIN"/>
    <property type="match status" value="1"/>
</dbReference>
<sequence length="561" mass="61463">MNSRICIIGSGPTGIFSLQRLIHSPSSMSITVFEAEMLAGKGTPYLPGSNDPVMLSNIPSIEIPPLPLSLVEWLSRQEDDYRNRFAIVRDAISERAFYPRLVLGDYFQEQFSALVDYGVEKGHQIDIRPGHRVSDISLDVDHIRICVESPDGKFDAIYDHVVMATGHNWPDKTEVQPGYFASPWPASALKSSCYGRLGILGTSLSSIDALLTVAVSCGSFVYDDTGTMRFHASTGHENFTAVMMSRKGLLPEADFYCPLPYRTPSVCTQEAVNGEIEIGSAGLLDRVFELFKREIATADPDYAAEIGLNCLTADTFAGAYYSRRSGVDPFVWAAANLAEVERNAEQRFTVPWRYAILITHEIIARAIPHLDTRDLARFNRSFKSIFIDEYATVPHLSINRLLALRNAGRLEIIALGEDYAIDTCGLARGARVTAGDSEEVFESFIDATGQTALSARDLPFPSLVKQAAVKPAVTRMASTGLIADTTGLNFKRTGGIEVDECYRPRDTGLLSNRLYCVAIPFLLHKNPFVQGITSAAELGQAAAQAILDDIRATTADLLLTA</sequence>
<organism evidence="2 3">
    <name type="scientific">Agrobacterium pusense</name>
    <dbReference type="NCBI Taxonomy" id="648995"/>
    <lineage>
        <taxon>Bacteria</taxon>
        <taxon>Pseudomonadati</taxon>
        <taxon>Pseudomonadota</taxon>
        <taxon>Alphaproteobacteria</taxon>
        <taxon>Hyphomicrobiales</taxon>
        <taxon>Rhizobiaceae</taxon>
        <taxon>Rhizobium/Agrobacterium group</taxon>
        <taxon>Agrobacterium</taxon>
    </lineage>
</organism>
<dbReference type="InterPro" id="IPR036188">
    <property type="entry name" value="FAD/NAD-bd_sf"/>
</dbReference>
<dbReference type="InterPro" id="IPR038732">
    <property type="entry name" value="HpyO/CreE_NAD-binding"/>
</dbReference>
<reference evidence="2 3" key="1">
    <citation type="submission" date="2020-04" db="EMBL/GenBank/DDBJ databases">
        <title>FDA dAtabase for Regulatory Grade micrObial Sequences (FDA-ARGOS): Supporting development and validation of Infectious Disease Dx tests.</title>
        <authorList>
            <person name="Sciortino C."/>
            <person name="Tallon L."/>
            <person name="Sadzewicz L."/>
            <person name="Vavikolanu K."/>
            <person name="Mehta A."/>
            <person name="Aluvathingal J."/>
            <person name="Nadendla S."/>
            <person name="Nandy P."/>
            <person name="Geyer C."/>
            <person name="Yan Y."/>
            <person name="Sichtig H."/>
        </authorList>
    </citation>
    <scope>NUCLEOTIDE SEQUENCE [LARGE SCALE GENOMIC DNA]</scope>
    <source>
        <strain evidence="2 3">FDAARGOS_633</strain>
    </source>
</reference>
<gene>
    <name evidence="2" type="ORF">FOB41_24205</name>
</gene>
<dbReference type="AlphaFoldDB" id="A0A6H0ZW13"/>
<proteinExistence type="predicted"/>
<dbReference type="Gene3D" id="3.40.50.720">
    <property type="entry name" value="NAD(P)-binding Rossmann-like Domain"/>
    <property type="match status" value="1"/>
</dbReference>
<dbReference type="InterPro" id="IPR052189">
    <property type="entry name" value="L-asp_N-monooxygenase_NS-form"/>
</dbReference>
<dbReference type="RefSeq" id="WP_136883238.1">
    <property type="nucleotide sequence ID" value="NZ_CP050899.1"/>
</dbReference>
<evidence type="ECO:0000313" key="3">
    <source>
        <dbReference type="Proteomes" id="UP000500870"/>
    </source>
</evidence>
<dbReference type="EMBL" id="CP050899">
    <property type="protein sequence ID" value="QIX24204.1"/>
    <property type="molecule type" value="Genomic_DNA"/>
</dbReference>
<dbReference type="Proteomes" id="UP000500870">
    <property type="component" value="Chromosome 3"/>
</dbReference>
<dbReference type="SUPFAM" id="SSF51905">
    <property type="entry name" value="FAD/NAD(P)-binding domain"/>
    <property type="match status" value="1"/>
</dbReference>
<evidence type="ECO:0000313" key="2">
    <source>
        <dbReference type="EMBL" id="QIX24204.1"/>
    </source>
</evidence>
<evidence type="ECO:0000259" key="1">
    <source>
        <dbReference type="Pfam" id="PF13454"/>
    </source>
</evidence>
<dbReference type="Pfam" id="PF13454">
    <property type="entry name" value="NAD_binding_9"/>
    <property type="match status" value="1"/>
</dbReference>
<name>A0A6H0ZW13_9HYPH</name>